<reference evidence="2" key="1">
    <citation type="submission" date="2020-05" db="EMBL/GenBank/DDBJ databases">
        <authorList>
            <person name="Chiriac C."/>
            <person name="Salcher M."/>
            <person name="Ghai R."/>
            <person name="Kavagutti S V."/>
        </authorList>
    </citation>
    <scope>NUCLEOTIDE SEQUENCE</scope>
</reference>
<dbReference type="AlphaFoldDB" id="A0A6J6SCP9"/>
<protein>
    <submittedName>
        <fullName evidence="2">Unannotated protein</fullName>
    </submittedName>
</protein>
<accession>A0A6J6SCP9</accession>
<dbReference type="EMBL" id="CAEZXX010000260">
    <property type="protein sequence ID" value="CAB4732468.1"/>
    <property type="molecule type" value="Genomic_DNA"/>
</dbReference>
<proteinExistence type="predicted"/>
<organism evidence="2">
    <name type="scientific">freshwater metagenome</name>
    <dbReference type="NCBI Taxonomy" id="449393"/>
    <lineage>
        <taxon>unclassified sequences</taxon>
        <taxon>metagenomes</taxon>
        <taxon>ecological metagenomes</taxon>
    </lineage>
</organism>
<feature type="region of interest" description="Disordered" evidence="1">
    <location>
        <begin position="197"/>
        <end position="224"/>
    </location>
</feature>
<evidence type="ECO:0000256" key="1">
    <source>
        <dbReference type="SAM" id="MobiDB-lite"/>
    </source>
</evidence>
<sequence>MDRDPDALESVEGPADVVVYEDPSQRHGSDTQANQLLFERVASALGVTETLAGVGLAVGGEDSAVVPDRNVDVVRLGDDLEVGEGNCRVVPLGGCHELGVREPKGQARSSHQLVERLLGAVEEPRRNPLQHSGVDRVKQRDQFLERQRLDGREHPAHGLDRGWRTECHRTLRGRPRQLAQRVCPQVLCQRVPDTDVPARSVSDRNHPECNGPCRRADGVEPTERQRGRYRAPDLGRGGVRGNHLGCLGGGCQLQIGAPQRVDIRGSRQHPQPPSVHEHLLQRVDPRLALGGDEDVKHPEQVSGICVAHKTGDRLLGGSGATRLLGTQERSECVDPCRDESGYQRDCGNDLWPTRLERRHDNDGALRCRGQKSGRDLRHARC</sequence>
<feature type="compositionally biased region" description="Basic and acidic residues" evidence="1">
    <location>
        <begin position="214"/>
        <end position="224"/>
    </location>
</feature>
<name>A0A6J6SCP9_9ZZZZ</name>
<evidence type="ECO:0000313" key="2">
    <source>
        <dbReference type="EMBL" id="CAB4732468.1"/>
    </source>
</evidence>
<gene>
    <name evidence="2" type="ORF">UFOPK2602_02422</name>
</gene>